<dbReference type="EMBL" id="JAAAUY010000969">
    <property type="protein sequence ID" value="KAF9325143.1"/>
    <property type="molecule type" value="Genomic_DNA"/>
</dbReference>
<dbReference type="AlphaFoldDB" id="A0A9P5VHZ4"/>
<proteinExistence type="predicted"/>
<protein>
    <submittedName>
        <fullName evidence="1">Uncharacterized protein</fullName>
    </submittedName>
</protein>
<dbReference type="Proteomes" id="UP000696485">
    <property type="component" value="Unassembled WGS sequence"/>
</dbReference>
<organism evidence="1 2">
    <name type="scientific">Podila minutissima</name>
    <dbReference type="NCBI Taxonomy" id="64525"/>
    <lineage>
        <taxon>Eukaryota</taxon>
        <taxon>Fungi</taxon>
        <taxon>Fungi incertae sedis</taxon>
        <taxon>Mucoromycota</taxon>
        <taxon>Mortierellomycotina</taxon>
        <taxon>Mortierellomycetes</taxon>
        <taxon>Mortierellales</taxon>
        <taxon>Mortierellaceae</taxon>
        <taxon>Podila</taxon>
    </lineage>
</organism>
<name>A0A9P5VHZ4_9FUNG</name>
<accession>A0A9P5VHZ4</accession>
<evidence type="ECO:0000313" key="1">
    <source>
        <dbReference type="EMBL" id="KAF9325143.1"/>
    </source>
</evidence>
<reference evidence="1" key="1">
    <citation type="journal article" date="2020" name="Fungal Divers.">
        <title>Resolving the Mortierellaceae phylogeny through synthesis of multi-gene phylogenetics and phylogenomics.</title>
        <authorList>
            <person name="Vandepol N."/>
            <person name="Liber J."/>
            <person name="Desiro A."/>
            <person name="Na H."/>
            <person name="Kennedy M."/>
            <person name="Barry K."/>
            <person name="Grigoriev I.V."/>
            <person name="Miller A.N."/>
            <person name="O'Donnell K."/>
            <person name="Stajich J.E."/>
            <person name="Bonito G."/>
        </authorList>
    </citation>
    <scope>NUCLEOTIDE SEQUENCE</scope>
    <source>
        <strain evidence="1">NVP1</strain>
    </source>
</reference>
<gene>
    <name evidence="1" type="ORF">BG006_011343</name>
</gene>
<evidence type="ECO:0000313" key="2">
    <source>
        <dbReference type="Proteomes" id="UP000696485"/>
    </source>
</evidence>
<keyword evidence="2" id="KW-1185">Reference proteome</keyword>
<comment type="caution">
    <text evidence="1">The sequence shown here is derived from an EMBL/GenBank/DDBJ whole genome shotgun (WGS) entry which is preliminary data.</text>
</comment>
<sequence length="160" mass="17841">MEVSHGQLMLIQAISSSPIRCTNSDTTDRSNCLRFDICGKPTRGSNDRSINDERCNCRRWFNDSSNSRKDRCSLIRVIKKRRYGPGRLQRLLHQLRIVLVVVSHTMRSTIQVGPVALEVQPKLIFSIARLAHSGGSSGSDPSISTTGIRIDCKCGVLARM</sequence>